<reference evidence="4 5" key="1">
    <citation type="submission" date="2016-10" db="EMBL/GenBank/DDBJ databases">
        <authorList>
            <person name="de Groot N.N."/>
        </authorList>
    </citation>
    <scope>NUCLEOTIDE SEQUENCE [LARGE SCALE GENOMIC DNA]</scope>
    <source>
        <strain evidence="4">1</strain>
    </source>
</reference>
<dbReference type="RefSeq" id="WP_090284407.1">
    <property type="nucleotide sequence ID" value="NZ_FMWO01000032.1"/>
</dbReference>
<dbReference type="InterPro" id="IPR036388">
    <property type="entry name" value="WH-like_DNA-bd_sf"/>
</dbReference>
<dbReference type="PANTHER" id="PTHR35004:SF8">
    <property type="entry name" value="TRANSPOSASE RV3428C-RELATED"/>
    <property type="match status" value="1"/>
</dbReference>
<keyword evidence="5" id="KW-1185">Reference proteome</keyword>
<sequence>MANNRLSMRKITETLRLHFECGRSNREISRAIGASPTTVCDYLRRAKAAGLSYPLPEGMGDLALERRLFPPVVPSDIVRSEPDWVWAHREMRKKSVTLELLWQEYKAAHPDGYQYSWFCERCRQWVGKLSVTMRQTHTPGDKLFVDYAGQTLQIIDGLTGEVRYAQLFVAVLGASNYTFAEATWTQQLPDWIGSHVRAFEFIGGVPDILVPDNLKSGVKHPSYYDPELNPTYRDLATHYGVTVLPARARRPRDKAKVENGVLVVERWILARLRNQHFFSLEEANRAISALLADLNQRPFKKLPGCRHRAFVEFDCPALKALPADRYQFAEWKIARVGIDYHVEIAGHYYSAPYRFARQEVDVRFTATTVEIFHRGSRIAAHARSLLKGRHTTIDAHMTPAHQQVAGWNAKRLLDWAQKVGPDTRATVEIMLGQRKHPQQSYRACLGVLRMGRDYSNQRLEAACTRALALNAANYRSVSSILKNGLDKQIQTEAAQTTLPLTHSTVRGPEYYH</sequence>
<dbReference type="Gene3D" id="1.10.10.10">
    <property type="entry name" value="Winged helix-like DNA-binding domain superfamily/Winged helix DNA-binding domain"/>
    <property type="match status" value="1"/>
</dbReference>
<dbReference type="InterPro" id="IPR001584">
    <property type="entry name" value="Integrase_cat-core"/>
</dbReference>
<dbReference type="Proteomes" id="UP000198729">
    <property type="component" value="Unassembled WGS sequence"/>
</dbReference>
<protein>
    <submittedName>
        <fullName evidence="4">Transposase</fullName>
    </submittedName>
</protein>
<proteinExistence type="inferred from homology"/>
<organism evidence="4 5">
    <name type="scientific">Nitrosomonas mobilis</name>
    <dbReference type="NCBI Taxonomy" id="51642"/>
    <lineage>
        <taxon>Bacteria</taxon>
        <taxon>Pseudomonadati</taxon>
        <taxon>Pseudomonadota</taxon>
        <taxon>Betaproteobacteria</taxon>
        <taxon>Nitrosomonadales</taxon>
        <taxon>Nitrosomonadaceae</taxon>
        <taxon>Nitrosomonas</taxon>
    </lineage>
</organism>
<accession>A0A1G5SC04</accession>
<dbReference type="Pfam" id="PF00665">
    <property type="entry name" value="rve"/>
    <property type="match status" value="1"/>
</dbReference>
<evidence type="ECO:0000313" key="4">
    <source>
        <dbReference type="EMBL" id="SCZ84706.1"/>
    </source>
</evidence>
<dbReference type="InterPro" id="IPR036397">
    <property type="entry name" value="RNaseH_sf"/>
</dbReference>
<dbReference type="OrthoDB" id="3542865at2"/>
<dbReference type="InterPro" id="IPR017895">
    <property type="entry name" value="HTH_IS408/IS1162_type"/>
</dbReference>
<feature type="domain" description="HTH IS408-type" evidence="2">
    <location>
        <begin position="11"/>
        <end position="91"/>
    </location>
</feature>
<dbReference type="NCBIfam" id="NF033546">
    <property type="entry name" value="transpos_IS21"/>
    <property type="match status" value="1"/>
</dbReference>
<evidence type="ECO:0000256" key="1">
    <source>
        <dbReference type="ARBA" id="ARBA00009277"/>
    </source>
</evidence>
<dbReference type="EMBL" id="FMWO01000032">
    <property type="protein sequence ID" value="SCZ84706.1"/>
    <property type="molecule type" value="Genomic_DNA"/>
</dbReference>
<dbReference type="STRING" id="51642.NSMM_260002"/>
<evidence type="ECO:0000313" key="5">
    <source>
        <dbReference type="Proteomes" id="UP000198729"/>
    </source>
</evidence>
<name>A0A1G5SC04_9PROT</name>
<dbReference type="PANTHER" id="PTHR35004">
    <property type="entry name" value="TRANSPOSASE RV3428C-RELATED"/>
    <property type="match status" value="1"/>
</dbReference>
<dbReference type="InterPro" id="IPR054353">
    <property type="entry name" value="IstA-like_C"/>
</dbReference>
<dbReference type="GO" id="GO:0015074">
    <property type="term" value="P:DNA integration"/>
    <property type="evidence" value="ECO:0007669"/>
    <property type="project" value="InterPro"/>
</dbReference>
<evidence type="ECO:0000259" key="2">
    <source>
        <dbReference type="PROSITE" id="PS50532"/>
    </source>
</evidence>
<dbReference type="InterPro" id="IPR012337">
    <property type="entry name" value="RNaseH-like_sf"/>
</dbReference>
<dbReference type="SUPFAM" id="SSF53098">
    <property type="entry name" value="Ribonuclease H-like"/>
    <property type="match status" value="1"/>
</dbReference>
<dbReference type="AlphaFoldDB" id="A0A1G5SC04"/>
<dbReference type="PROSITE" id="PS50532">
    <property type="entry name" value="HTH_IS408"/>
    <property type="match status" value="1"/>
</dbReference>
<comment type="similarity">
    <text evidence="1">Belongs to the transposase IS21/IS408/IS1162 family.</text>
</comment>
<evidence type="ECO:0000259" key="3">
    <source>
        <dbReference type="PROSITE" id="PS50994"/>
    </source>
</evidence>
<gene>
    <name evidence="4" type="ORF">NSMM_260002</name>
</gene>
<feature type="domain" description="Integrase catalytic" evidence="3">
    <location>
        <begin position="135"/>
        <end position="315"/>
    </location>
</feature>
<dbReference type="GO" id="GO:0003676">
    <property type="term" value="F:nucleic acid binding"/>
    <property type="evidence" value="ECO:0007669"/>
    <property type="project" value="InterPro"/>
</dbReference>
<dbReference type="Gene3D" id="3.30.420.10">
    <property type="entry name" value="Ribonuclease H-like superfamily/Ribonuclease H"/>
    <property type="match status" value="1"/>
</dbReference>
<dbReference type="PROSITE" id="PS50994">
    <property type="entry name" value="INTEGRASE"/>
    <property type="match status" value="1"/>
</dbReference>
<dbReference type="Pfam" id="PF22483">
    <property type="entry name" value="Mu-transpos_C_2"/>
    <property type="match status" value="1"/>
</dbReference>